<gene>
    <name evidence="11" type="primary">LOC4804463</name>
</gene>
<name>A0A6I8UUK5_DROPS</name>
<dbReference type="PROSITE" id="PS51257">
    <property type="entry name" value="PROKAR_LIPOPROTEIN"/>
    <property type="match status" value="1"/>
</dbReference>
<keyword evidence="7" id="KW-0739">Sodium transport</keyword>
<dbReference type="FunFam" id="1.20.1110.10:FF:000095">
    <property type="entry name" value="Sodium/potassium-transporting ATPase subunit alpha-1"/>
    <property type="match status" value="1"/>
</dbReference>
<evidence type="ECO:0000256" key="3">
    <source>
        <dbReference type="ARBA" id="ARBA00022692"/>
    </source>
</evidence>
<dbReference type="InterPro" id="IPR023298">
    <property type="entry name" value="ATPase_P-typ_TM_dom_sf"/>
</dbReference>
<comment type="subcellular location">
    <subcellularLocation>
        <location evidence="1">Cell membrane</location>
        <topology evidence="1">Multi-pass membrane protein</topology>
    </subcellularLocation>
</comment>
<sequence length="797" mass="89473">MTGKLLSKWDSRNVGFGCSHATQGYGLGLAIACGDASEVGVMARLSMERRPPSRVGKHLQQVTYYAIVLGIFLFFLVLFTLSADKQSMITTSQVNTCLAIALIPLFLPSLLYLGLVRTQRILKEKEYYVRNLEAVSTLGLSTVICADMRGTMTMQQMRVSEIFVDADLLRVQNLNLEEVGPRFIELIRSSLLCNDAVFCPGSVGVPVEKKSIYGSSYDSALLKFGLTLIPNVDQLRCDHEKVANLSYNSIDHVHVTVHKIRLENGGSRHILLMKGYADVVLSHCSTYAVSDEELLLDEPLKQTIGNLSTRLMEAGRHVRAFAYKEILSDVERRRFCQVNLGRDSTPGRYRDFLSVNIFSLRFLGLIATHNPPHANIAQSVFKCRSAGVKLVIITRAKATFARALAMSVGIIAPPTSDGVDIPDSSMKRHQVSAAVVSMDEYVEHKMHHQRWKVEQLLLAHPQLVFAMVNVEQNHMIVETCQRLGAVVTVMGYSVHDTPALRRAHVGVAKSGCSTTSHFGADILLTDSPFSKLVAAIEVSRLLFENTKKALAYCLATNTALILVHVSFFLVKIPLRIFVMQVFIISIFVNLLPGLTLLFERAEEKLMKQKPKIFDDFLLNRRLLFVSCILVGIIEAAAVFIMYFLFMARNGFLPRTLVGLNFKWYDETVTDITDSYGQEWSPKSRQRLDCQVSAICLMTLAAMQCTNLMLTRTGRANLLSHGFSNICLNLAIVYLICICVLVPHVDFPHCLRLVGGTELVFFWWYIWPLVSLLAFLETARRYLLRRFPGSWLELETFY</sequence>
<evidence type="ECO:0000256" key="7">
    <source>
        <dbReference type="ARBA" id="ARBA00023201"/>
    </source>
</evidence>
<keyword evidence="2" id="KW-1003">Cell membrane</keyword>
<dbReference type="GO" id="GO:0006814">
    <property type="term" value="P:sodium ion transport"/>
    <property type="evidence" value="ECO:0007669"/>
    <property type="project" value="UniProtKB-KW"/>
</dbReference>
<dbReference type="GO" id="GO:0000166">
    <property type="term" value="F:nucleotide binding"/>
    <property type="evidence" value="ECO:0007669"/>
    <property type="project" value="InterPro"/>
</dbReference>
<accession>A0A6I8UUK5</accession>
<evidence type="ECO:0000256" key="6">
    <source>
        <dbReference type="ARBA" id="ARBA00023136"/>
    </source>
</evidence>
<reference evidence="10" key="1">
    <citation type="submission" date="2024-06" db="UniProtKB">
        <authorList>
            <consortium name="RefSeq"/>
        </authorList>
    </citation>
    <scope>NUCLEOTIDE SEQUENCE [LARGE SCALE GENOMIC DNA]</scope>
    <source>
        <strain evidence="10">MV2-25</strain>
    </source>
</reference>
<dbReference type="GO" id="GO:0005886">
    <property type="term" value="C:plasma membrane"/>
    <property type="evidence" value="ECO:0007669"/>
    <property type="project" value="UniProtKB-SubCell"/>
</dbReference>
<dbReference type="SUPFAM" id="SSF56784">
    <property type="entry name" value="HAD-like"/>
    <property type="match status" value="1"/>
</dbReference>
<evidence type="ECO:0000256" key="8">
    <source>
        <dbReference type="SAM" id="Phobius"/>
    </source>
</evidence>
<dbReference type="KEGG" id="dpo:4804463"/>
<dbReference type="Gene3D" id="2.70.150.10">
    <property type="entry name" value="Calcium-transporting ATPase, cytoplasmic transduction domain A"/>
    <property type="match status" value="1"/>
</dbReference>
<feature type="transmembrane region" description="Helical" evidence="8">
    <location>
        <begin position="93"/>
        <end position="115"/>
    </location>
</feature>
<keyword evidence="3 8" id="KW-0812">Transmembrane</keyword>
<keyword evidence="4 8" id="KW-1133">Transmembrane helix</keyword>
<feature type="domain" description="Cation-transporting P-type ATPase C-terminal" evidence="9">
    <location>
        <begin position="577"/>
        <end position="775"/>
    </location>
</feature>
<dbReference type="PANTHER" id="PTHR43294">
    <property type="entry name" value="SODIUM/POTASSIUM-TRANSPORTING ATPASE SUBUNIT ALPHA"/>
    <property type="match status" value="1"/>
</dbReference>
<dbReference type="PANTHER" id="PTHR43294:SF13">
    <property type="entry name" value="SODIUM_POTASSIUM-TRANSPORTING ATPASE SUBUNIT ALPHA"/>
    <property type="match status" value="1"/>
</dbReference>
<proteinExistence type="predicted"/>
<feature type="transmembrane region" description="Helical" evidence="8">
    <location>
        <begin position="576"/>
        <end position="601"/>
    </location>
</feature>
<dbReference type="PRINTS" id="PR00119">
    <property type="entry name" value="CATATPASE"/>
</dbReference>
<reference evidence="11" key="2">
    <citation type="submission" date="2025-08" db="UniProtKB">
        <authorList>
            <consortium name="RefSeq"/>
        </authorList>
    </citation>
    <scope>IDENTIFICATION</scope>
    <source>
        <strain evidence="11">MV-25-SWS-2005</strain>
        <tissue evidence="11">Whole body</tissue>
    </source>
</reference>
<keyword evidence="5" id="KW-0915">Sodium</keyword>
<keyword evidence="7" id="KW-0406">Ion transport</keyword>
<dbReference type="RefSeq" id="XP_001361022.4">
    <property type="nucleotide sequence ID" value="XM_001360985.4"/>
</dbReference>
<evidence type="ECO:0000259" key="9">
    <source>
        <dbReference type="Pfam" id="PF00689"/>
    </source>
</evidence>
<feature type="transmembrane region" description="Helical" evidence="8">
    <location>
        <begin position="750"/>
        <end position="775"/>
    </location>
</feature>
<keyword evidence="10" id="KW-1185">Reference proteome</keyword>
<dbReference type="Pfam" id="PF13246">
    <property type="entry name" value="Cation_ATPase"/>
    <property type="match status" value="1"/>
</dbReference>
<keyword evidence="6 8" id="KW-0472">Membrane</keyword>
<dbReference type="InterPro" id="IPR023214">
    <property type="entry name" value="HAD_sf"/>
</dbReference>
<evidence type="ECO:0000313" key="10">
    <source>
        <dbReference type="Proteomes" id="UP000001819"/>
    </source>
</evidence>
<dbReference type="Gene3D" id="1.20.1110.10">
    <property type="entry name" value="Calcium-transporting ATPase, transmembrane domain"/>
    <property type="match status" value="1"/>
</dbReference>
<dbReference type="SUPFAM" id="SSF81665">
    <property type="entry name" value="Calcium ATPase, transmembrane domain M"/>
    <property type="match status" value="1"/>
</dbReference>
<evidence type="ECO:0000256" key="1">
    <source>
        <dbReference type="ARBA" id="ARBA00004651"/>
    </source>
</evidence>
<evidence type="ECO:0000256" key="4">
    <source>
        <dbReference type="ARBA" id="ARBA00022989"/>
    </source>
</evidence>
<evidence type="ECO:0000313" key="11">
    <source>
        <dbReference type="RefSeq" id="XP_001361022.4"/>
    </source>
</evidence>
<dbReference type="AlphaFoldDB" id="A0A6I8UUK5"/>
<dbReference type="PRINTS" id="PR00121">
    <property type="entry name" value="NAKATPASE"/>
</dbReference>
<feature type="transmembrane region" description="Helical" evidence="8">
    <location>
        <begin position="62"/>
        <end position="81"/>
    </location>
</feature>
<dbReference type="Proteomes" id="UP000001819">
    <property type="component" value="Chromosome 3"/>
</dbReference>
<evidence type="ECO:0000256" key="5">
    <source>
        <dbReference type="ARBA" id="ARBA00023053"/>
    </source>
</evidence>
<dbReference type="SUPFAM" id="SSF81660">
    <property type="entry name" value="Metal cation-transporting ATPase, ATP-binding domain N"/>
    <property type="match status" value="1"/>
</dbReference>
<dbReference type="Gene3D" id="3.40.50.1000">
    <property type="entry name" value="HAD superfamily/HAD-like"/>
    <property type="match status" value="1"/>
</dbReference>
<dbReference type="InterPro" id="IPR050510">
    <property type="entry name" value="Cation_transp_ATPase_P-type"/>
</dbReference>
<dbReference type="InterPro" id="IPR023299">
    <property type="entry name" value="ATPase_P-typ_cyto_dom_N"/>
</dbReference>
<keyword evidence="7" id="KW-0813">Transport</keyword>
<dbReference type="Gene3D" id="3.40.1110.10">
    <property type="entry name" value="Calcium-transporting ATPase, cytoplasmic domain N"/>
    <property type="match status" value="1"/>
</dbReference>
<feature type="transmembrane region" description="Helical" evidence="8">
    <location>
        <begin position="691"/>
        <end position="709"/>
    </location>
</feature>
<organism evidence="10 11">
    <name type="scientific">Drosophila pseudoobscura pseudoobscura</name>
    <name type="common">Fruit fly</name>
    <dbReference type="NCBI Taxonomy" id="46245"/>
    <lineage>
        <taxon>Eukaryota</taxon>
        <taxon>Metazoa</taxon>
        <taxon>Ecdysozoa</taxon>
        <taxon>Arthropoda</taxon>
        <taxon>Hexapoda</taxon>
        <taxon>Insecta</taxon>
        <taxon>Pterygota</taxon>
        <taxon>Neoptera</taxon>
        <taxon>Endopterygota</taxon>
        <taxon>Diptera</taxon>
        <taxon>Brachycera</taxon>
        <taxon>Muscomorpha</taxon>
        <taxon>Ephydroidea</taxon>
        <taxon>Drosophilidae</taxon>
        <taxon>Drosophila</taxon>
        <taxon>Sophophora</taxon>
    </lineage>
</organism>
<dbReference type="Pfam" id="PF00689">
    <property type="entry name" value="Cation_ATPase_C"/>
    <property type="match status" value="1"/>
</dbReference>
<feature type="transmembrane region" description="Helical" evidence="8">
    <location>
        <begin position="721"/>
        <end position="744"/>
    </location>
</feature>
<protein>
    <submittedName>
        <fullName evidence="11">Sodium/potassium-transporting ATPase subunit alpha</fullName>
    </submittedName>
</protein>
<dbReference type="InterPro" id="IPR036412">
    <property type="entry name" value="HAD-like_sf"/>
</dbReference>
<dbReference type="InParanoid" id="A0A6I8UUK5"/>
<feature type="transmembrane region" description="Helical" evidence="8">
    <location>
        <begin position="622"/>
        <end position="645"/>
    </location>
</feature>
<dbReference type="InterPro" id="IPR006068">
    <property type="entry name" value="ATPase_P-typ_cation-transptr_C"/>
</dbReference>
<evidence type="ECO:0000256" key="2">
    <source>
        <dbReference type="ARBA" id="ARBA00022475"/>
    </source>
</evidence>